<gene>
    <name evidence="1" type="ORF">S06H3_50834</name>
</gene>
<comment type="caution">
    <text evidence="1">The sequence shown here is derived from an EMBL/GenBank/DDBJ whole genome shotgun (WGS) entry which is preliminary data.</text>
</comment>
<organism evidence="1">
    <name type="scientific">marine sediment metagenome</name>
    <dbReference type="NCBI Taxonomy" id="412755"/>
    <lineage>
        <taxon>unclassified sequences</taxon>
        <taxon>metagenomes</taxon>
        <taxon>ecological metagenomes</taxon>
    </lineage>
</organism>
<protein>
    <submittedName>
        <fullName evidence="1">Uncharacterized protein</fullName>
    </submittedName>
</protein>
<dbReference type="AlphaFoldDB" id="X1NRM6"/>
<sequence>MNELTYWDRRRIHNLKYYTWVEQMGKSAEELQAQWYDWPEYWDSIHRQVRTIDELIEAFNNEVGLLKELLGGPAANSM</sequence>
<evidence type="ECO:0000313" key="1">
    <source>
        <dbReference type="EMBL" id="GAI32861.1"/>
    </source>
</evidence>
<proteinExistence type="predicted"/>
<name>X1NRM6_9ZZZZ</name>
<accession>X1NRM6</accession>
<reference evidence="1" key="1">
    <citation type="journal article" date="2014" name="Front. Microbiol.">
        <title>High frequency of phylogenetically diverse reductive dehalogenase-homologous genes in deep subseafloor sedimentary metagenomes.</title>
        <authorList>
            <person name="Kawai M."/>
            <person name="Futagami T."/>
            <person name="Toyoda A."/>
            <person name="Takaki Y."/>
            <person name="Nishi S."/>
            <person name="Hori S."/>
            <person name="Arai W."/>
            <person name="Tsubouchi T."/>
            <person name="Morono Y."/>
            <person name="Uchiyama I."/>
            <person name="Ito T."/>
            <person name="Fujiyama A."/>
            <person name="Inagaki F."/>
            <person name="Takami H."/>
        </authorList>
    </citation>
    <scope>NUCLEOTIDE SEQUENCE</scope>
    <source>
        <strain evidence="1">Expedition CK06-06</strain>
    </source>
</reference>
<dbReference type="EMBL" id="BARV01032215">
    <property type="protein sequence ID" value="GAI32861.1"/>
    <property type="molecule type" value="Genomic_DNA"/>
</dbReference>